<reference evidence="19" key="1">
    <citation type="submission" date="2014-12" db="EMBL/GenBank/DDBJ databases">
        <authorList>
            <person name="Huang H.-H."/>
            <person name="Chen S.-C."/>
            <person name="Lai M.-C."/>
        </authorList>
    </citation>
    <scope>NUCLEOTIDE SEQUENCE</scope>
    <source>
        <strain evidence="19">K1F9705b</strain>
    </source>
</reference>
<keyword evidence="4" id="KW-0410">Iron transport</keyword>
<dbReference type="SUPFAM" id="SSF52540">
    <property type="entry name" value="P-loop containing nucleoside triphosphate hydrolases"/>
    <property type="match status" value="1"/>
</dbReference>
<keyword evidence="9" id="KW-0408">Iron</keyword>
<feature type="domain" description="FeoB-type G" evidence="18">
    <location>
        <begin position="4"/>
        <end position="166"/>
    </location>
</feature>
<dbReference type="InterPro" id="IPR003373">
    <property type="entry name" value="Fe2_transport_prot-B"/>
</dbReference>
<feature type="binding site" evidence="15">
    <location>
        <begin position="11"/>
        <end position="18"/>
    </location>
    <ligand>
        <name>GTP</name>
        <dbReference type="ChEBI" id="CHEBI:37565"/>
        <label>1</label>
    </ligand>
</feature>
<dbReference type="RefSeq" id="WP_211531316.1">
    <property type="nucleotide sequence ID" value="NZ_JWHL01000015.1"/>
</dbReference>
<feature type="binding site" evidence="16">
    <location>
        <position position="26"/>
    </location>
    <ligand>
        <name>Mg(2+)</name>
        <dbReference type="ChEBI" id="CHEBI:18420"/>
        <label>2</label>
    </ligand>
</feature>
<feature type="binding site" evidence="15">
    <location>
        <begin position="57"/>
        <end position="60"/>
    </location>
    <ligand>
        <name>GTP</name>
        <dbReference type="ChEBI" id="CHEBI:37565"/>
        <label>1</label>
    </ligand>
</feature>
<dbReference type="GO" id="GO:0005525">
    <property type="term" value="F:GTP binding"/>
    <property type="evidence" value="ECO:0007669"/>
    <property type="project" value="UniProtKB-KW"/>
</dbReference>
<feature type="binding site" evidence="15">
    <location>
        <begin position="146"/>
        <end position="148"/>
    </location>
    <ligand>
        <name>GTP</name>
        <dbReference type="ChEBI" id="CHEBI:37565"/>
        <label>1</label>
    </ligand>
</feature>
<dbReference type="NCBIfam" id="TIGR00231">
    <property type="entry name" value="small_GTP"/>
    <property type="match status" value="1"/>
</dbReference>
<feature type="transmembrane region" description="Helical" evidence="17">
    <location>
        <begin position="605"/>
        <end position="627"/>
    </location>
</feature>
<dbReference type="InterPro" id="IPR027417">
    <property type="entry name" value="P-loop_NTPase"/>
</dbReference>
<keyword evidence="10" id="KW-0406">Ion transport</keyword>
<feature type="binding site" evidence="15">
    <location>
        <begin position="117"/>
        <end position="120"/>
    </location>
    <ligand>
        <name>GTP</name>
        <dbReference type="ChEBI" id="CHEBI:37565"/>
        <label>1</label>
    </ligand>
</feature>
<accession>A0A8J8B4Q5</accession>
<feature type="transmembrane region" description="Helical" evidence="17">
    <location>
        <begin position="383"/>
        <end position="405"/>
    </location>
</feature>
<dbReference type="PRINTS" id="PR00326">
    <property type="entry name" value="GTP1OBG"/>
</dbReference>
<evidence type="ECO:0000256" key="13">
    <source>
        <dbReference type="ARBA" id="ARBA00031200"/>
    </source>
</evidence>
<keyword evidence="11 15" id="KW-0342">GTP-binding</keyword>
<keyword evidence="3" id="KW-1003">Cell membrane</keyword>
<dbReference type="GO" id="GO:0015093">
    <property type="term" value="F:ferrous iron transmembrane transporter activity"/>
    <property type="evidence" value="ECO:0007669"/>
    <property type="project" value="UniProtKB-UniRule"/>
</dbReference>
<feature type="binding site" evidence="15">
    <location>
        <begin position="36"/>
        <end position="40"/>
    </location>
    <ligand>
        <name>GTP</name>
        <dbReference type="ChEBI" id="CHEBI:37565"/>
        <label>1</label>
    </ligand>
</feature>
<name>A0A8J8B4Q5_9EURY</name>
<keyword evidence="7 15" id="KW-0547">Nucleotide-binding</keyword>
<dbReference type="EMBL" id="JWHL01000015">
    <property type="protein sequence ID" value="MBR1369595.1"/>
    <property type="molecule type" value="Genomic_DNA"/>
</dbReference>
<dbReference type="Pfam" id="PF17910">
    <property type="entry name" value="FeoB_Cyto"/>
    <property type="match status" value="1"/>
</dbReference>
<dbReference type="Gene3D" id="3.40.50.300">
    <property type="entry name" value="P-loop containing nucleotide triphosphate hydrolases"/>
    <property type="match status" value="1"/>
</dbReference>
<evidence type="ECO:0000256" key="12">
    <source>
        <dbReference type="ARBA" id="ARBA00023136"/>
    </source>
</evidence>
<dbReference type="Pfam" id="PF02421">
    <property type="entry name" value="FeoB_N"/>
    <property type="match status" value="1"/>
</dbReference>
<feature type="transmembrane region" description="Helical" evidence="17">
    <location>
        <begin position="339"/>
        <end position="363"/>
    </location>
</feature>
<dbReference type="InterPro" id="IPR050860">
    <property type="entry name" value="FeoB_GTPase"/>
</dbReference>
<dbReference type="FunFam" id="3.40.50.300:FF:000426">
    <property type="entry name" value="Ferrous iron transport protein B"/>
    <property type="match status" value="1"/>
</dbReference>
<dbReference type="NCBIfam" id="TIGR00437">
    <property type="entry name" value="feoB"/>
    <property type="match status" value="1"/>
</dbReference>
<dbReference type="InterPro" id="IPR006073">
    <property type="entry name" value="GTP-bd"/>
</dbReference>
<dbReference type="GO" id="GO:0046872">
    <property type="term" value="F:metal ion binding"/>
    <property type="evidence" value="ECO:0007669"/>
    <property type="project" value="UniProtKB-KW"/>
</dbReference>
<organism evidence="19 20">
    <name type="scientific">Methanocalculus chunghsingensis</name>
    <dbReference type="NCBI Taxonomy" id="156457"/>
    <lineage>
        <taxon>Archaea</taxon>
        <taxon>Methanobacteriati</taxon>
        <taxon>Methanobacteriota</taxon>
        <taxon>Stenosarchaea group</taxon>
        <taxon>Methanomicrobia</taxon>
        <taxon>Methanomicrobiales</taxon>
        <taxon>Methanocalculaceae</taxon>
        <taxon>Methanocalculus</taxon>
    </lineage>
</organism>
<feature type="binding site" evidence="16">
    <location>
        <position position="22"/>
    </location>
    <ligand>
        <name>Mg(2+)</name>
        <dbReference type="ChEBI" id="CHEBI:18420"/>
        <label>1</label>
    </ligand>
</feature>
<evidence type="ECO:0000259" key="18">
    <source>
        <dbReference type="PROSITE" id="PS51711"/>
    </source>
</evidence>
<evidence type="ECO:0000256" key="10">
    <source>
        <dbReference type="ARBA" id="ARBA00023065"/>
    </source>
</evidence>
<keyword evidence="16" id="KW-0479">Metal-binding</keyword>
<evidence type="ECO:0000256" key="15">
    <source>
        <dbReference type="PIRSR" id="PIRSR603373-1"/>
    </source>
</evidence>
<keyword evidence="12 17" id="KW-0472">Membrane</keyword>
<feature type="transmembrane region" description="Helical" evidence="17">
    <location>
        <begin position="639"/>
        <end position="663"/>
    </location>
</feature>
<dbReference type="PANTHER" id="PTHR43185:SF1">
    <property type="entry name" value="FE(2+) TRANSPORTER FEOB"/>
    <property type="match status" value="1"/>
</dbReference>
<protein>
    <recommendedName>
        <fullName evidence="13 14">Ferrous iron transport protein B</fullName>
    </recommendedName>
</protein>
<dbReference type="InterPro" id="IPR005225">
    <property type="entry name" value="Small_GTP-bd"/>
</dbReference>
<comment type="subcellular location">
    <subcellularLocation>
        <location evidence="1">Cell inner membrane</location>
        <topology evidence="1">Multi-pass membrane protein</topology>
    </subcellularLocation>
</comment>
<keyword evidence="6 17" id="KW-0812">Transmembrane</keyword>
<feature type="binding site" evidence="16">
    <location>
        <position position="25"/>
    </location>
    <ligand>
        <name>Mg(2+)</name>
        <dbReference type="ChEBI" id="CHEBI:18420"/>
        <label>2</label>
    </ligand>
</feature>
<keyword evidence="16" id="KW-0460">Magnesium</keyword>
<evidence type="ECO:0000256" key="6">
    <source>
        <dbReference type="ARBA" id="ARBA00022692"/>
    </source>
</evidence>
<evidence type="ECO:0000256" key="14">
    <source>
        <dbReference type="NCBIfam" id="TIGR00437"/>
    </source>
</evidence>
<dbReference type="PANTHER" id="PTHR43185">
    <property type="entry name" value="FERROUS IRON TRANSPORT PROTEIN B"/>
    <property type="match status" value="1"/>
</dbReference>
<dbReference type="InterPro" id="IPR030389">
    <property type="entry name" value="G_FEOB_dom"/>
</dbReference>
<dbReference type="CDD" id="cd01879">
    <property type="entry name" value="FeoB"/>
    <property type="match status" value="1"/>
</dbReference>
<evidence type="ECO:0000256" key="16">
    <source>
        <dbReference type="PIRSR" id="PIRSR603373-2"/>
    </source>
</evidence>
<evidence type="ECO:0000256" key="8">
    <source>
        <dbReference type="ARBA" id="ARBA00022989"/>
    </source>
</evidence>
<feature type="transmembrane region" description="Helical" evidence="17">
    <location>
        <begin position="507"/>
        <end position="528"/>
    </location>
</feature>
<dbReference type="InterPro" id="IPR041069">
    <property type="entry name" value="FeoB_Cyto"/>
</dbReference>
<gene>
    <name evidence="19" type="ORF">RJ53_08900</name>
</gene>
<dbReference type="Pfam" id="PF07664">
    <property type="entry name" value="FeoB_C"/>
    <property type="match status" value="1"/>
</dbReference>
<dbReference type="AlphaFoldDB" id="A0A8J8B4Q5"/>
<keyword evidence="5" id="KW-0997">Cell inner membrane</keyword>
<dbReference type="Pfam" id="PF07670">
    <property type="entry name" value="Gate"/>
    <property type="match status" value="2"/>
</dbReference>
<feature type="transmembrane region" description="Helical" evidence="17">
    <location>
        <begin position="450"/>
        <end position="469"/>
    </location>
</feature>
<feature type="binding site" evidence="16">
    <location>
        <position position="23"/>
    </location>
    <ligand>
        <name>Mg(2+)</name>
        <dbReference type="ChEBI" id="CHEBI:18420"/>
        <label>2</label>
    </ligand>
</feature>
<dbReference type="GO" id="GO:0005886">
    <property type="term" value="C:plasma membrane"/>
    <property type="evidence" value="ECO:0007669"/>
    <property type="project" value="UniProtKB-SubCell"/>
</dbReference>
<evidence type="ECO:0000313" key="19">
    <source>
        <dbReference type="EMBL" id="MBR1369595.1"/>
    </source>
</evidence>
<keyword evidence="2" id="KW-0813">Transport</keyword>
<keyword evidence="20" id="KW-1185">Reference proteome</keyword>
<evidence type="ECO:0000256" key="9">
    <source>
        <dbReference type="ARBA" id="ARBA00023004"/>
    </source>
</evidence>
<feature type="transmembrane region" description="Helical" evidence="17">
    <location>
        <begin position="417"/>
        <end position="444"/>
    </location>
</feature>
<sequence>MKKAITVALAGNPNVGKTTLFNTLTGSRQHVGNWPGVTVEKKEGIREYSGRTIEVTDLPGTYSLTAYSADEVVARNFIIEDRPDVVVQVVDASNLERNLYLTMQLAELGRPVIIALNMVDVAEGRGDTIDEKRLAELLAMPVIRTVGTSGEGLLDLLDAVVAIAAKGEKHTHTIGYGDDAEALISDLVGILDDDPDLAPRYPLRWLAVRLIEGDADIRRVVSGSSVGDAVSARLADIDFDEYEATLADKRYEAIGAILPQACTICVRKMTGSDMIDRVVTNKYLGIPIFLALMWGAFQLTFAVAEPFMAGIEYIFGWLGEGVAASVGPEWLASLLGDGVIGGVGGVLVFVPNIFILFLILSILEGSGYLARGAFIMDRLMYAIGLPGKSFIPMLMGFGCNVPAIMSTRTIEDERDRLITILVNPFISCGARLPVYILFAGVFFGRDAGNVIFGMYILGILVAILSAKLFRSTVLPGESSPFIMEMPPYRIPTLKNALLNMWEKGSTYLKKAGGIILIGSLIVWFLASYPAGVGYGSEESFAGMIGKFVEPLVAPLGLDWKIAVALIFGFVAKEIVVSSLGVLYGAEEGSAALSDALLADPALSAAGALAVMVFVLLYMPCVATLAVIKKETGSWRWAGFSVLYGLVVAWSLAFVTFHVAGFFLGGA</sequence>
<proteinExistence type="predicted"/>
<dbReference type="PROSITE" id="PS51711">
    <property type="entry name" value="G_FEOB"/>
    <property type="match status" value="1"/>
</dbReference>
<dbReference type="InterPro" id="IPR011642">
    <property type="entry name" value="Gate_dom"/>
</dbReference>
<dbReference type="OrthoDB" id="85305at2157"/>
<keyword evidence="8 17" id="KW-1133">Transmembrane helix</keyword>
<evidence type="ECO:0000256" key="2">
    <source>
        <dbReference type="ARBA" id="ARBA00022448"/>
    </source>
</evidence>
<evidence type="ECO:0000313" key="20">
    <source>
        <dbReference type="Proteomes" id="UP000730161"/>
    </source>
</evidence>
<evidence type="ECO:0000256" key="11">
    <source>
        <dbReference type="ARBA" id="ARBA00023134"/>
    </source>
</evidence>
<evidence type="ECO:0000256" key="3">
    <source>
        <dbReference type="ARBA" id="ARBA00022475"/>
    </source>
</evidence>
<dbReference type="Gene3D" id="1.10.287.1770">
    <property type="match status" value="1"/>
</dbReference>
<evidence type="ECO:0000256" key="5">
    <source>
        <dbReference type="ARBA" id="ARBA00022519"/>
    </source>
</evidence>
<dbReference type="InterPro" id="IPR011640">
    <property type="entry name" value="Fe2_transport_prot_B_C"/>
</dbReference>
<comment type="caution">
    <text evidence="19">The sequence shown here is derived from an EMBL/GenBank/DDBJ whole genome shotgun (WGS) entry which is preliminary data.</text>
</comment>
<evidence type="ECO:0000256" key="7">
    <source>
        <dbReference type="ARBA" id="ARBA00022741"/>
    </source>
</evidence>
<evidence type="ECO:0000256" key="17">
    <source>
        <dbReference type="SAM" id="Phobius"/>
    </source>
</evidence>
<dbReference type="Proteomes" id="UP000730161">
    <property type="component" value="Unassembled WGS sequence"/>
</dbReference>
<feature type="transmembrane region" description="Helical" evidence="17">
    <location>
        <begin position="283"/>
        <end position="301"/>
    </location>
</feature>
<feature type="transmembrane region" description="Helical" evidence="17">
    <location>
        <begin position="564"/>
        <end position="585"/>
    </location>
</feature>
<evidence type="ECO:0000256" key="1">
    <source>
        <dbReference type="ARBA" id="ARBA00004429"/>
    </source>
</evidence>
<evidence type="ECO:0000256" key="4">
    <source>
        <dbReference type="ARBA" id="ARBA00022496"/>
    </source>
</evidence>